<reference evidence="11" key="1">
    <citation type="submission" date="2016-12" db="EMBL/GenBank/DDBJ databases">
        <title>Complete Genome Sequence of Beggiatoa leptomitiformis D-401.</title>
        <authorList>
            <person name="Fomenkov A."/>
            <person name="Vincze T."/>
            <person name="Grabovich M."/>
            <person name="Anton B.P."/>
            <person name="Dubinina G."/>
            <person name="Orlova M."/>
            <person name="Belousova E."/>
            <person name="Roberts R.J."/>
        </authorList>
    </citation>
    <scope>NUCLEOTIDE SEQUENCE [LARGE SCALE GENOMIC DNA]</scope>
    <source>
        <strain evidence="11">D-401</strain>
    </source>
</reference>
<dbReference type="Pfam" id="PF03352">
    <property type="entry name" value="Adenine_glyco"/>
    <property type="match status" value="1"/>
</dbReference>
<dbReference type="InterPro" id="IPR052891">
    <property type="entry name" value="DNA-3mA_glycosylase"/>
</dbReference>
<keyword evidence="5" id="KW-0234">DNA repair</keyword>
<dbReference type="Proteomes" id="UP000234271">
    <property type="component" value="Chromosome"/>
</dbReference>
<dbReference type="GO" id="GO:0046872">
    <property type="term" value="F:metal ion binding"/>
    <property type="evidence" value="ECO:0007669"/>
    <property type="project" value="UniProtKB-KW"/>
</dbReference>
<dbReference type="PANTHER" id="PTHR30037:SF4">
    <property type="entry name" value="DNA-3-METHYLADENINE GLYCOSYLASE I"/>
    <property type="match status" value="1"/>
</dbReference>
<dbReference type="EMBL" id="CP018889">
    <property type="protein sequence ID" value="AUI67308.1"/>
    <property type="molecule type" value="Genomic_DNA"/>
</dbReference>
<dbReference type="PANTHER" id="PTHR30037">
    <property type="entry name" value="DNA-3-METHYLADENINE GLYCOSYLASE 1"/>
    <property type="match status" value="1"/>
</dbReference>
<dbReference type="GO" id="GO:0008725">
    <property type="term" value="F:DNA-3-methyladenine glycosylase activity"/>
    <property type="evidence" value="ECO:0007669"/>
    <property type="project" value="UniProtKB-EC"/>
</dbReference>
<comment type="catalytic activity">
    <reaction evidence="6">
        <text>Hydrolysis of alkylated DNA, releasing 3-methyladenine.</text>
        <dbReference type="EC" id="3.2.2.20"/>
    </reaction>
</comment>
<name>A0A2N9YA34_9GAMM</name>
<feature type="binding site" evidence="9">
    <location>
        <position position="18"/>
    </location>
    <ligand>
        <name>Zn(2+)</name>
        <dbReference type="ChEBI" id="CHEBI:29105"/>
    </ligand>
</feature>
<feature type="binding site" evidence="9">
    <location>
        <position position="5"/>
    </location>
    <ligand>
        <name>Zn(2+)</name>
        <dbReference type="ChEBI" id="CHEBI:29105"/>
    </ligand>
</feature>
<dbReference type="AlphaFoldDB" id="A0A2N9YA34"/>
<dbReference type="FunFam" id="1.10.340.30:FF:000009">
    <property type="entry name" value="DNA-3-methyladenine glycosylase I"/>
    <property type="match status" value="1"/>
</dbReference>
<dbReference type="InterPro" id="IPR005019">
    <property type="entry name" value="Adenine_glyco"/>
</dbReference>
<comment type="function">
    <text evidence="7">Hydrolysis of the deoxyribose N-glycosidic bond to excise 3-methyladenine from the damaged DNA polymer formed by alkylation lesions.</text>
</comment>
<dbReference type="KEGG" id="blep:AL038_05555"/>
<accession>A0A2N9YA34</accession>
<dbReference type="InterPro" id="IPR011257">
    <property type="entry name" value="DNA_glycosylase"/>
</dbReference>
<keyword evidence="1 9" id="KW-0479">Metal-binding</keyword>
<dbReference type="Gene3D" id="1.10.340.30">
    <property type="entry name" value="Hypothetical protein, domain 2"/>
    <property type="match status" value="1"/>
</dbReference>
<dbReference type="STRING" id="288004.AL038_05555"/>
<keyword evidence="11" id="KW-1185">Reference proteome</keyword>
<dbReference type="GO" id="GO:0006284">
    <property type="term" value="P:base-excision repair"/>
    <property type="evidence" value="ECO:0007669"/>
    <property type="project" value="InterPro"/>
</dbReference>
<sequence length="190" mass="21696">MQIRCAWAEATPLEMLYHDQEWGCPIHDDLVLFEFLLLEGMQAGLSWRTVLQKRENYRLALAQFDPVKLAVLDETQQALLLSNTGLIRNRAKIAAIPLNARAFLQIQAEYGQFADYLWGFVNGQTIQNNWQQMADIPAQTALSDKISKDLKKRGFKFVGSTICYAYMQAVGLVNDHLVTCFRHAEVLSMR</sequence>
<evidence type="ECO:0000256" key="6">
    <source>
        <dbReference type="ARBA" id="ARBA00052558"/>
    </source>
</evidence>
<evidence type="ECO:0000256" key="5">
    <source>
        <dbReference type="ARBA" id="ARBA00023204"/>
    </source>
</evidence>
<protein>
    <recommendedName>
        <fullName evidence="8">DNA-3-methyladenine glycosylase I</fullName>
        <ecNumber evidence="8">3.2.2.20</ecNumber>
    </recommendedName>
</protein>
<evidence type="ECO:0000256" key="7">
    <source>
        <dbReference type="ARBA" id="ARBA00057608"/>
    </source>
</evidence>
<dbReference type="RefSeq" id="WP_062150212.1">
    <property type="nucleotide sequence ID" value="NZ_CP012373.2"/>
</dbReference>
<evidence type="ECO:0000256" key="1">
    <source>
        <dbReference type="ARBA" id="ARBA00022723"/>
    </source>
</evidence>
<evidence type="ECO:0000256" key="4">
    <source>
        <dbReference type="ARBA" id="ARBA00022833"/>
    </source>
</evidence>
<keyword evidence="3" id="KW-0378">Hydrolase</keyword>
<feature type="binding site" evidence="9">
    <location>
        <position position="180"/>
    </location>
    <ligand>
        <name>Zn(2+)</name>
        <dbReference type="ChEBI" id="CHEBI:29105"/>
    </ligand>
</feature>
<evidence type="ECO:0000256" key="9">
    <source>
        <dbReference type="PIRSR" id="PIRSR605019-1"/>
    </source>
</evidence>
<evidence type="ECO:0000256" key="2">
    <source>
        <dbReference type="ARBA" id="ARBA00022763"/>
    </source>
</evidence>
<evidence type="ECO:0000256" key="3">
    <source>
        <dbReference type="ARBA" id="ARBA00022801"/>
    </source>
</evidence>
<dbReference type="SUPFAM" id="SSF48150">
    <property type="entry name" value="DNA-glycosylase"/>
    <property type="match status" value="1"/>
</dbReference>
<evidence type="ECO:0000256" key="8">
    <source>
        <dbReference type="ARBA" id="ARBA00066766"/>
    </source>
</evidence>
<keyword evidence="2" id="KW-0227">DNA damage</keyword>
<evidence type="ECO:0000313" key="10">
    <source>
        <dbReference type="EMBL" id="AUI67308.1"/>
    </source>
</evidence>
<evidence type="ECO:0000313" key="11">
    <source>
        <dbReference type="Proteomes" id="UP000234271"/>
    </source>
</evidence>
<organism evidence="10 11">
    <name type="scientific">Beggiatoa leptomitoformis</name>
    <dbReference type="NCBI Taxonomy" id="288004"/>
    <lineage>
        <taxon>Bacteria</taxon>
        <taxon>Pseudomonadati</taxon>
        <taxon>Pseudomonadota</taxon>
        <taxon>Gammaproteobacteria</taxon>
        <taxon>Thiotrichales</taxon>
        <taxon>Thiotrichaceae</taxon>
        <taxon>Beggiatoa</taxon>
    </lineage>
</organism>
<gene>
    <name evidence="10" type="ORF">BLE401_00420</name>
</gene>
<dbReference type="OrthoDB" id="9807664at2"/>
<keyword evidence="4 9" id="KW-0862">Zinc</keyword>
<proteinExistence type="predicted"/>
<dbReference type="EC" id="3.2.2.20" evidence="8"/>
<feature type="binding site" evidence="9">
    <location>
        <position position="176"/>
    </location>
    <ligand>
        <name>Zn(2+)</name>
        <dbReference type="ChEBI" id="CHEBI:29105"/>
    </ligand>
</feature>